<name>A6UVL8_META3</name>
<dbReference type="AlphaFoldDB" id="A6UVL8"/>
<reference evidence="1" key="1">
    <citation type="submission" date="2007-06" db="EMBL/GenBank/DDBJ databases">
        <title>Complete sequence of Methanococcus aeolicus Nankai-3.</title>
        <authorList>
            <consortium name="US DOE Joint Genome Institute"/>
            <person name="Copeland A."/>
            <person name="Lucas S."/>
            <person name="Lapidus A."/>
            <person name="Barry K."/>
            <person name="Glavina del Rio T."/>
            <person name="Dalin E."/>
            <person name="Tice H."/>
            <person name="Pitluck S."/>
            <person name="Chain P."/>
            <person name="Malfatti S."/>
            <person name="Shin M."/>
            <person name="Vergez L."/>
            <person name="Schmutz J."/>
            <person name="Larimer F."/>
            <person name="Land M."/>
            <person name="Hauser L."/>
            <person name="Kyrpides N."/>
            <person name="Lykidis A."/>
            <person name="Sieprawska-Lupa M."/>
            <person name="Whitman W.B."/>
            <person name="Richardson P."/>
        </authorList>
    </citation>
    <scope>NUCLEOTIDE SEQUENCE [LARGE SCALE GENOMIC DNA]</scope>
    <source>
        <strain evidence="1">Nankai-3</strain>
    </source>
</reference>
<dbReference type="KEGG" id="mae:Maeo_0962"/>
<dbReference type="OrthoDB" id="65694at2157"/>
<accession>A6UVL8</accession>
<gene>
    <name evidence="1" type="ordered locus">Maeo_0962</name>
</gene>
<evidence type="ECO:0000313" key="2">
    <source>
        <dbReference type="Proteomes" id="UP000001106"/>
    </source>
</evidence>
<dbReference type="eggNOG" id="arCOG08263">
    <property type="taxonomic scope" value="Archaea"/>
</dbReference>
<dbReference type="GeneID" id="5326624"/>
<dbReference type="HOGENOM" id="CLU_1976528_0_0_2"/>
<dbReference type="Proteomes" id="UP000001106">
    <property type="component" value="Chromosome"/>
</dbReference>
<dbReference type="EMBL" id="CP000743">
    <property type="protein sequence ID" value="ABR56540.1"/>
    <property type="molecule type" value="Genomic_DNA"/>
</dbReference>
<evidence type="ECO:0000313" key="1">
    <source>
        <dbReference type="EMBL" id="ABR56540.1"/>
    </source>
</evidence>
<keyword evidence="2" id="KW-1185">Reference proteome</keyword>
<organism evidence="1 2">
    <name type="scientific">Methanococcus aeolicus (strain ATCC BAA-1280 / DSM 17508 / OCM 812 / Nankai-3)</name>
    <dbReference type="NCBI Taxonomy" id="419665"/>
    <lineage>
        <taxon>Archaea</taxon>
        <taxon>Methanobacteriati</taxon>
        <taxon>Methanobacteriota</taxon>
        <taxon>Methanomada group</taxon>
        <taxon>Methanococci</taxon>
        <taxon>Methanococcales</taxon>
        <taxon>Methanococcaceae</taxon>
        <taxon>Methanococcus</taxon>
    </lineage>
</organism>
<protein>
    <submittedName>
        <fullName evidence="1">Uncharacterized protein</fullName>
    </submittedName>
</protein>
<proteinExistence type="predicted"/>
<sequence length="115" mass="13522">MEHLKENVVKIISNKMKLSIIAKLCSIEQYNNELLNDFSKVQMEDAELLYEKYIIYYNEKPTININNDGDIVEVLNETIDMEKQFAKKIGANFGIRQATIHCLADDEKFYYYLTK</sequence>
<dbReference type="RefSeq" id="WP_011973672.1">
    <property type="nucleotide sequence ID" value="NC_009635.1"/>
</dbReference>
<dbReference type="STRING" id="419665.Maeo_0962"/>